<dbReference type="GO" id="GO:0005524">
    <property type="term" value="F:ATP binding"/>
    <property type="evidence" value="ECO:0007669"/>
    <property type="project" value="UniProtKB-KW"/>
</dbReference>
<dbReference type="Pfam" id="PF00005">
    <property type="entry name" value="ABC_tran"/>
    <property type="match status" value="1"/>
</dbReference>
<dbReference type="InterPro" id="IPR017871">
    <property type="entry name" value="ABC_transporter-like_CS"/>
</dbReference>
<feature type="domain" description="ABC transporter" evidence="5">
    <location>
        <begin position="11"/>
        <end position="241"/>
    </location>
</feature>
<dbReference type="STRING" id="512564.MCRO_0222"/>
<keyword evidence="4 6" id="KW-0067">ATP-binding</keyword>
<evidence type="ECO:0000256" key="2">
    <source>
        <dbReference type="ARBA" id="ARBA00022448"/>
    </source>
</evidence>
<gene>
    <name evidence="6" type="ordered locus">MCRO_0222</name>
</gene>
<organism evidence="6 7">
    <name type="scientific">Mycoplasma crocodyli (strain ATCC 51981 / MP145)</name>
    <dbReference type="NCBI Taxonomy" id="512564"/>
    <lineage>
        <taxon>Bacteria</taxon>
        <taxon>Bacillati</taxon>
        <taxon>Mycoplasmatota</taxon>
        <taxon>Mollicutes</taxon>
        <taxon>Mycoplasmataceae</taxon>
        <taxon>Mycoplasma</taxon>
    </lineage>
</organism>
<dbReference type="SUPFAM" id="SSF52540">
    <property type="entry name" value="P-loop containing nucleoside triphosphate hydrolases"/>
    <property type="match status" value="1"/>
</dbReference>
<keyword evidence="7" id="KW-1185">Reference proteome</keyword>
<dbReference type="Proteomes" id="UP000001845">
    <property type="component" value="Chromosome"/>
</dbReference>
<evidence type="ECO:0000313" key="6">
    <source>
        <dbReference type="EMBL" id="ADE19723.1"/>
    </source>
</evidence>
<dbReference type="InterPro" id="IPR003439">
    <property type="entry name" value="ABC_transporter-like_ATP-bd"/>
</dbReference>
<keyword evidence="3" id="KW-0547">Nucleotide-binding</keyword>
<reference evidence="7" key="1">
    <citation type="submission" date="2010-03" db="EMBL/GenBank/DDBJ databases">
        <title>The complete genome of Mycoplasma crocodyli MP145.</title>
        <authorList>
            <person name="Glass J.I."/>
            <person name="Durkin A.S."/>
            <person name="Hostetler J."/>
            <person name="Jackson J."/>
            <person name="Johnson J."/>
            <person name="May M.A."/>
            <person name="Paralanov V."/>
            <person name="Radune D."/>
            <person name="Szczypinski B."/>
            <person name="Brown D.R."/>
        </authorList>
    </citation>
    <scope>NUCLEOTIDE SEQUENCE [LARGE SCALE GENOMIC DNA]</scope>
    <source>
        <strain evidence="7">ATCC 51981 / MP145</strain>
    </source>
</reference>
<evidence type="ECO:0000256" key="1">
    <source>
        <dbReference type="ARBA" id="ARBA00005417"/>
    </source>
</evidence>
<sequence length="312" mass="35311">MNNTLNNNFIVSVKNVNKSFGKNHVLKDLSINLKEGQLFSFLGLNGAGKSTLVNIIAGLLKKDSGEIDIDGLKVGKDTEAIKQKIGILFQYPVMDPLLSVADNLMIRASLYHLKKDDLKKAFNKIVADFQLEKLLKRPYGKLSGGQQRRVNIARSLIHTPKILFLDEPTTGLDPVSRKLVWDVIEQTIREKHLTVFLTTHYMEEANNSDYVVIIDEGKIVSEGTPSELKVKYARASLIVYTQGKNEKLEKLFEKENIEYKVNVDKYIAIFKSIEPLHKFLVKHDDIIKEYEVLKGTMDDVFMNATGKKASDL</sequence>
<dbReference type="EMBL" id="CP001991">
    <property type="protein sequence ID" value="ADE19723.1"/>
    <property type="molecule type" value="Genomic_DNA"/>
</dbReference>
<dbReference type="InterPro" id="IPR003593">
    <property type="entry name" value="AAA+_ATPase"/>
</dbReference>
<dbReference type="eggNOG" id="COG1131">
    <property type="taxonomic scope" value="Bacteria"/>
</dbReference>
<dbReference type="InterPro" id="IPR050763">
    <property type="entry name" value="ABC_transporter_ATP-binding"/>
</dbReference>
<evidence type="ECO:0000256" key="3">
    <source>
        <dbReference type="ARBA" id="ARBA00022741"/>
    </source>
</evidence>
<reference key="2">
    <citation type="submission" date="2010-03" db="EMBL/GenBank/DDBJ databases">
        <authorList>
            <person name="Ma Z."/>
            <person name="Wang X."/>
            <person name="Liu H."/>
        </authorList>
    </citation>
    <scope>NUCLEOTIDE SEQUENCE</scope>
    <source>
        <strain>MP145</strain>
    </source>
</reference>
<dbReference type="InterPro" id="IPR027417">
    <property type="entry name" value="P-loop_NTPase"/>
</dbReference>
<dbReference type="AlphaFoldDB" id="D5E533"/>
<evidence type="ECO:0000256" key="4">
    <source>
        <dbReference type="ARBA" id="ARBA00022840"/>
    </source>
</evidence>
<dbReference type="PANTHER" id="PTHR42711:SF5">
    <property type="entry name" value="ABC TRANSPORTER ATP-BINDING PROTEIN NATA"/>
    <property type="match status" value="1"/>
</dbReference>
<keyword evidence="2" id="KW-0813">Transport</keyword>
<reference evidence="6 7" key="3">
    <citation type="journal article" date="2011" name="J. Bacteriol.">
        <title>Genome sequences of Mycoplasma alligatoris A21JP2T and Mycoplasma crocodyli MP145T.</title>
        <authorList>
            <person name="Brown D.R."/>
            <person name="Farmerie W.G."/>
            <person name="May M."/>
            <person name="Benders G.A."/>
            <person name="Durkin A.S."/>
            <person name="Hlavinka K."/>
            <person name="Hostetler J."/>
            <person name="Jackson J."/>
            <person name="Johnson J."/>
            <person name="Miller R.H."/>
            <person name="Paralanov V."/>
            <person name="Radune D."/>
            <person name="Szczypinski B."/>
            <person name="Glass J.I."/>
        </authorList>
    </citation>
    <scope>NUCLEOTIDE SEQUENCE [LARGE SCALE GENOMIC DNA]</scope>
    <source>
        <strain evidence="7">ATCC 51981 / MP145</strain>
    </source>
</reference>
<comment type="similarity">
    <text evidence="1">Belongs to the ABC transporter superfamily.</text>
</comment>
<evidence type="ECO:0000259" key="5">
    <source>
        <dbReference type="PROSITE" id="PS50893"/>
    </source>
</evidence>
<dbReference type="HOGENOM" id="CLU_000604_1_2_14"/>
<name>D5E533_MYCCM</name>
<dbReference type="PANTHER" id="PTHR42711">
    <property type="entry name" value="ABC TRANSPORTER ATP-BINDING PROTEIN"/>
    <property type="match status" value="1"/>
</dbReference>
<protein>
    <submittedName>
        <fullName evidence="6">ABC transporter, ATP-binding protein</fullName>
    </submittedName>
</protein>
<dbReference type="PROSITE" id="PS00211">
    <property type="entry name" value="ABC_TRANSPORTER_1"/>
    <property type="match status" value="1"/>
</dbReference>
<dbReference type="PROSITE" id="PS50893">
    <property type="entry name" value="ABC_TRANSPORTER_2"/>
    <property type="match status" value="1"/>
</dbReference>
<dbReference type="KEGG" id="mcd:MCRO_0222"/>
<accession>D5E533</accession>
<dbReference type="GO" id="GO:0016887">
    <property type="term" value="F:ATP hydrolysis activity"/>
    <property type="evidence" value="ECO:0007669"/>
    <property type="project" value="InterPro"/>
</dbReference>
<dbReference type="Gene3D" id="3.40.50.300">
    <property type="entry name" value="P-loop containing nucleotide triphosphate hydrolases"/>
    <property type="match status" value="1"/>
</dbReference>
<proteinExistence type="inferred from homology"/>
<evidence type="ECO:0000313" key="7">
    <source>
        <dbReference type="Proteomes" id="UP000001845"/>
    </source>
</evidence>
<dbReference type="SMART" id="SM00382">
    <property type="entry name" value="AAA"/>
    <property type="match status" value="1"/>
</dbReference>
<dbReference type="RefSeq" id="WP_013054499.1">
    <property type="nucleotide sequence ID" value="NC_014014.1"/>
</dbReference>